<dbReference type="AlphaFoldDB" id="A0A7T8KGT6"/>
<dbReference type="Proteomes" id="UP000595437">
    <property type="component" value="Chromosome 1"/>
</dbReference>
<keyword evidence="2" id="KW-1185">Reference proteome</keyword>
<gene>
    <name evidence="1" type="ORF">FKW44_000011</name>
</gene>
<dbReference type="InterPro" id="IPR012337">
    <property type="entry name" value="RNaseH-like_sf"/>
</dbReference>
<dbReference type="InterPro" id="IPR036397">
    <property type="entry name" value="RNaseH_sf"/>
</dbReference>
<evidence type="ECO:0000313" key="2">
    <source>
        <dbReference type="Proteomes" id="UP000595437"/>
    </source>
</evidence>
<dbReference type="GO" id="GO:0003676">
    <property type="term" value="F:nucleic acid binding"/>
    <property type="evidence" value="ECO:0007669"/>
    <property type="project" value="InterPro"/>
</dbReference>
<evidence type="ECO:0000313" key="1">
    <source>
        <dbReference type="EMBL" id="QQP55619.1"/>
    </source>
</evidence>
<dbReference type="SUPFAM" id="SSF53098">
    <property type="entry name" value="Ribonuclease H-like"/>
    <property type="match status" value="1"/>
</dbReference>
<dbReference type="EMBL" id="CP045890">
    <property type="protein sequence ID" value="QQP55619.1"/>
    <property type="molecule type" value="Genomic_DNA"/>
</dbReference>
<protein>
    <recommendedName>
        <fullName evidence="3">Exonuclease domain-containing protein</fullName>
    </recommendedName>
</protein>
<evidence type="ECO:0008006" key="3">
    <source>
        <dbReference type="Google" id="ProtNLM"/>
    </source>
</evidence>
<dbReference type="Gene3D" id="3.30.420.10">
    <property type="entry name" value="Ribonuclease H-like superfamily/Ribonuclease H"/>
    <property type="match status" value="1"/>
</dbReference>
<name>A0A7T8KGT6_CALRO</name>
<sequence length="180" mass="20212">MNDSPVYVILDLESTDIVELSAVTLETDKSGLPRLFDAYLKPSKDLTSEATSVNGLVLQRDSGRLRRRNEELFTETPEVVLRDFLAWLIQLKQPGRTFGAVLPPLQPRHWGIHGSTLAIARHPTLANLRKKTLFDVCRAMDIHVQQDELHSGIYDSVLLRVLVEKLLKEAGSPSFLETAL</sequence>
<organism evidence="1 2">
    <name type="scientific">Caligus rogercresseyi</name>
    <name type="common">Sea louse</name>
    <dbReference type="NCBI Taxonomy" id="217165"/>
    <lineage>
        <taxon>Eukaryota</taxon>
        <taxon>Metazoa</taxon>
        <taxon>Ecdysozoa</taxon>
        <taxon>Arthropoda</taxon>
        <taxon>Crustacea</taxon>
        <taxon>Multicrustacea</taxon>
        <taxon>Hexanauplia</taxon>
        <taxon>Copepoda</taxon>
        <taxon>Siphonostomatoida</taxon>
        <taxon>Caligidae</taxon>
        <taxon>Caligus</taxon>
    </lineage>
</organism>
<reference evidence="2" key="1">
    <citation type="submission" date="2021-01" db="EMBL/GenBank/DDBJ databases">
        <title>Caligus Genome Assembly.</title>
        <authorList>
            <person name="Gallardo-Escarate C."/>
        </authorList>
    </citation>
    <scope>NUCLEOTIDE SEQUENCE [LARGE SCALE GENOMIC DNA]</scope>
</reference>
<dbReference type="OrthoDB" id="6130750at2759"/>
<accession>A0A7T8KGT6</accession>
<proteinExistence type="predicted"/>